<organism evidence="1">
    <name type="scientific">bioreactor metagenome</name>
    <dbReference type="NCBI Taxonomy" id="1076179"/>
    <lineage>
        <taxon>unclassified sequences</taxon>
        <taxon>metagenomes</taxon>
        <taxon>ecological metagenomes</taxon>
    </lineage>
</organism>
<sequence>MIFKRLKRLEAVERIPERHAPAVHVAGFHAAAAGEKSADFRTEKRFVDGEGDRFYLAPQRGEAIGLPFELDGFARSVNAFKRDNLRHTPPFLMRSMALIVLSRVANAVMRKKPSPAAPNPSPGVPMILYWLSSSS</sequence>
<name>A0A644ZJY6_9ZZZZ</name>
<gene>
    <name evidence="1" type="ORF">SDC9_87809</name>
</gene>
<protein>
    <submittedName>
        <fullName evidence="1">Uncharacterized protein</fullName>
    </submittedName>
</protein>
<dbReference type="EMBL" id="VSSQ01009264">
    <property type="protein sequence ID" value="MPM41159.1"/>
    <property type="molecule type" value="Genomic_DNA"/>
</dbReference>
<comment type="caution">
    <text evidence="1">The sequence shown here is derived from an EMBL/GenBank/DDBJ whole genome shotgun (WGS) entry which is preliminary data.</text>
</comment>
<reference evidence="1" key="1">
    <citation type="submission" date="2019-08" db="EMBL/GenBank/DDBJ databases">
        <authorList>
            <person name="Kucharzyk K."/>
            <person name="Murdoch R.W."/>
            <person name="Higgins S."/>
            <person name="Loffler F."/>
        </authorList>
    </citation>
    <scope>NUCLEOTIDE SEQUENCE</scope>
</reference>
<dbReference type="AlphaFoldDB" id="A0A644ZJY6"/>
<accession>A0A644ZJY6</accession>
<evidence type="ECO:0000313" key="1">
    <source>
        <dbReference type="EMBL" id="MPM41159.1"/>
    </source>
</evidence>
<proteinExistence type="predicted"/>